<dbReference type="InterPro" id="IPR041679">
    <property type="entry name" value="DNA2/NAM7-like_C"/>
</dbReference>
<dbReference type="AlphaFoldDB" id="A0A3S3P5X5"/>
<protein>
    <submittedName>
        <fullName evidence="8">NFX1-type zinc finger-containing protein 1-like protein</fullName>
    </submittedName>
</protein>
<evidence type="ECO:0000256" key="2">
    <source>
        <dbReference type="ARBA" id="ARBA00022801"/>
    </source>
</evidence>
<dbReference type="CDD" id="cd18808">
    <property type="entry name" value="SF1_C_Upf1"/>
    <property type="match status" value="1"/>
</dbReference>
<evidence type="ECO:0000256" key="4">
    <source>
        <dbReference type="ARBA" id="ARBA00022840"/>
    </source>
</evidence>
<dbReference type="GO" id="GO:0004386">
    <property type="term" value="F:helicase activity"/>
    <property type="evidence" value="ECO:0007669"/>
    <property type="project" value="UniProtKB-KW"/>
</dbReference>
<dbReference type="InterPro" id="IPR041677">
    <property type="entry name" value="DNA2/NAM7_AAA_11"/>
</dbReference>
<dbReference type="EMBL" id="NCKU01001194">
    <property type="protein sequence ID" value="RWS12828.1"/>
    <property type="molecule type" value="Genomic_DNA"/>
</dbReference>
<dbReference type="FunFam" id="3.40.50.300:FF:000326">
    <property type="entry name" value="P-loop containing nucleoside triphosphate hydrolase"/>
    <property type="match status" value="1"/>
</dbReference>
<dbReference type="Pfam" id="PF13086">
    <property type="entry name" value="AAA_11"/>
    <property type="match status" value="2"/>
</dbReference>
<keyword evidence="4" id="KW-0067">ATP-binding</keyword>
<proteinExistence type="predicted"/>
<dbReference type="GO" id="GO:0016787">
    <property type="term" value="F:hydrolase activity"/>
    <property type="evidence" value="ECO:0007669"/>
    <property type="project" value="UniProtKB-KW"/>
</dbReference>
<reference evidence="8 9" key="1">
    <citation type="journal article" date="2018" name="Gigascience">
        <title>Genomes of trombidid mites reveal novel predicted allergens and laterally-transferred genes associated with secondary metabolism.</title>
        <authorList>
            <person name="Dong X."/>
            <person name="Chaisiri K."/>
            <person name="Xia D."/>
            <person name="Armstrong S.D."/>
            <person name="Fang Y."/>
            <person name="Donnelly M.J."/>
            <person name="Kadowaki T."/>
            <person name="McGarry J.W."/>
            <person name="Darby A.C."/>
            <person name="Makepeace B.L."/>
        </authorList>
    </citation>
    <scope>NUCLEOTIDE SEQUENCE [LARGE SCALE GENOMIC DNA]</scope>
    <source>
        <strain evidence="8">UoL-WK</strain>
    </source>
</reference>
<dbReference type="Gene3D" id="3.40.50.300">
    <property type="entry name" value="P-loop containing nucleotide triphosphate hydrolases"/>
    <property type="match status" value="2"/>
</dbReference>
<dbReference type="SUPFAM" id="SSF52540">
    <property type="entry name" value="P-loop containing nucleoside triphosphate hydrolases"/>
    <property type="match status" value="1"/>
</dbReference>
<feature type="region of interest" description="Disordered" evidence="5">
    <location>
        <begin position="1"/>
        <end position="21"/>
    </location>
</feature>
<feature type="domain" description="DNA2/NAM7 helicase-like C-terminal" evidence="7">
    <location>
        <begin position="448"/>
        <end position="647"/>
    </location>
</feature>
<dbReference type="PANTHER" id="PTHR10887">
    <property type="entry name" value="DNA2/NAM7 HELICASE FAMILY"/>
    <property type="match status" value="1"/>
</dbReference>
<dbReference type="CDD" id="cd17936">
    <property type="entry name" value="EEXXEc_NFX1"/>
    <property type="match status" value="1"/>
</dbReference>
<feature type="domain" description="DNA2/NAM7 helicase helicase" evidence="6">
    <location>
        <begin position="270"/>
        <end position="351"/>
    </location>
</feature>
<dbReference type="OrthoDB" id="6429945at2759"/>
<feature type="domain" description="DNA2/NAM7 helicase helicase" evidence="6">
    <location>
        <begin position="368"/>
        <end position="437"/>
    </location>
</feature>
<dbReference type="Proteomes" id="UP000285301">
    <property type="component" value="Unassembled WGS sequence"/>
</dbReference>
<sequence>MGVISQPVNQSNNVWPQTFTPSDHRAREQIEDETCIEFTPIVPTPQELLCPNGPSLRANKIKGPYTTLNEYATTHFRLLREDLVAPLRELVASVRREKERFDFSQSEDVYIGKQEVMKLVPGSLLCISNDYFDRSFVIARVSNLILCDDNHVEVSVAIFNEKEMSLIRKSNKRRIVAIESPTYFESVCHTLKQLQNIDRCTAYPMNSYIIFLEHNEFPPPYLKEQTCYDFTSLYKSEHDAGTTSNQNDFSKMKVLDMSPADKEALRTKLNLDESQFDAYYMGLSRQLAIIQGPPGTGKTLIGLLIVRTLVANNRAYGEKKPVIVLCYKNRVLDQFLEGVLNFTDKIVRFGGQCKSEMLERYVYQNGSSKRARQARVIGITITGAAKYYKTIKRLSPRIMIVEEAAEVLECHMYAALCEMIDHLILIGDHKQLRPIVTTNELSYKYKFDVSLFERLILNNFDYTTLSVQHRMSPFIAQLTRVAEIYTKFEDAENVKQHPLIEHLQQSLYFLNHNRFESEEVELKSKSNEFEAHFVVQLARYLVLKRIDESTITILTFYRAQKERIIQLMDKWPICKYEIGEGNKLTRFMVPLNVKVCTIDEFQGEESEIIIISFVRSNSEKRIGFLSNANRVCVALTRAKHALYAVGNFEMIAKCNDLWYKIIKHLKHGNYLGDWLPLKCSKSGFVKCIRSERQFANFNNSLKLETINCSN</sequence>
<evidence type="ECO:0000313" key="9">
    <source>
        <dbReference type="Proteomes" id="UP000285301"/>
    </source>
</evidence>
<dbReference type="GO" id="GO:0005694">
    <property type="term" value="C:chromosome"/>
    <property type="evidence" value="ECO:0007669"/>
    <property type="project" value="UniProtKB-ARBA"/>
</dbReference>
<dbReference type="InterPro" id="IPR047187">
    <property type="entry name" value="SF1_C_Upf1"/>
</dbReference>
<evidence type="ECO:0000259" key="6">
    <source>
        <dbReference type="Pfam" id="PF13086"/>
    </source>
</evidence>
<evidence type="ECO:0000256" key="5">
    <source>
        <dbReference type="SAM" id="MobiDB-lite"/>
    </source>
</evidence>
<dbReference type="GO" id="GO:0031380">
    <property type="term" value="C:nuclear RNA-directed RNA polymerase complex"/>
    <property type="evidence" value="ECO:0007669"/>
    <property type="project" value="TreeGrafter"/>
</dbReference>
<evidence type="ECO:0000259" key="7">
    <source>
        <dbReference type="Pfam" id="PF13087"/>
    </source>
</evidence>
<dbReference type="Pfam" id="PF13087">
    <property type="entry name" value="AAA_12"/>
    <property type="match status" value="1"/>
</dbReference>
<evidence type="ECO:0000256" key="1">
    <source>
        <dbReference type="ARBA" id="ARBA00022741"/>
    </source>
</evidence>
<keyword evidence="9" id="KW-1185">Reference proteome</keyword>
<dbReference type="STRING" id="1965070.A0A3S3P5X5"/>
<gene>
    <name evidence="8" type="ORF">B4U79_15196</name>
</gene>
<dbReference type="InterPro" id="IPR045055">
    <property type="entry name" value="DNA2/NAM7-like"/>
</dbReference>
<organism evidence="8 9">
    <name type="scientific">Dinothrombium tinctorium</name>
    <dbReference type="NCBI Taxonomy" id="1965070"/>
    <lineage>
        <taxon>Eukaryota</taxon>
        <taxon>Metazoa</taxon>
        <taxon>Ecdysozoa</taxon>
        <taxon>Arthropoda</taxon>
        <taxon>Chelicerata</taxon>
        <taxon>Arachnida</taxon>
        <taxon>Acari</taxon>
        <taxon>Acariformes</taxon>
        <taxon>Trombidiformes</taxon>
        <taxon>Prostigmata</taxon>
        <taxon>Anystina</taxon>
        <taxon>Parasitengona</taxon>
        <taxon>Trombidioidea</taxon>
        <taxon>Trombidiidae</taxon>
        <taxon>Dinothrombium</taxon>
    </lineage>
</organism>
<keyword evidence="2" id="KW-0378">Hydrolase</keyword>
<dbReference type="InterPro" id="IPR027417">
    <property type="entry name" value="P-loop_NTPase"/>
</dbReference>
<accession>A0A3S3P5X5</accession>
<evidence type="ECO:0000256" key="3">
    <source>
        <dbReference type="ARBA" id="ARBA00022806"/>
    </source>
</evidence>
<evidence type="ECO:0000313" key="8">
    <source>
        <dbReference type="EMBL" id="RWS12828.1"/>
    </source>
</evidence>
<comment type="caution">
    <text evidence="8">The sequence shown here is derived from an EMBL/GenBank/DDBJ whole genome shotgun (WGS) entry which is preliminary data.</text>
</comment>
<dbReference type="GO" id="GO:0031048">
    <property type="term" value="P:regulatory ncRNA-mediated heterochromatin formation"/>
    <property type="evidence" value="ECO:0007669"/>
    <property type="project" value="TreeGrafter"/>
</dbReference>
<name>A0A3S3P5X5_9ACAR</name>
<dbReference type="PANTHER" id="PTHR10887:SF341">
    <property type="entry name" value="NFX1-TYPE ZINC FINGER-CONTAINING PROTEIN 1"/>
    <property type="match status" value="1"/>
</dbReference>
<dbReference type="GO" id="GO:0005524">
    <property type="term" value="F:ATP binding"/>
    <property type="evidence" value="ECO:0007669"/>
    <property type="project" value="UniProtKB-KW"/>
</dbReference>
<keyword evidence="1" id="KW-0547">Nucleotide-binding</keyword>
<keyword evidence="3" id="KW-0347">Helicase</keyword>